<dbReference type="CDD" id="cd08066">
    <property type="entry name" value="MPN_AMSH_like"/>
    <property type="match status" value="1"/>
</dbReference>
<evidence type="ECO:0000256" key="7">
    <source>
        <dbReference type="ARBA" id="ARBA00022833"/>
    </source>
</evidence>
<keyword evidence="8" id="KW-0482">Metalloprotease</keyword>
<evidence type="ECO:0000256" key="6">
    <source>
        <dbReference type="ARBA" id="ARBA00022801"/>
    </source>
</evidence>
<evidence type="ECO:0000259" key="10">
    <source>
        <dbReference type="PROSITE" id="PS50249"/>
    </source>
</evidence>
<gene>
    <name evidence="11" type="ORF">APLA_LOCUS8497</name>
</gene>
<dbReference type="InterPro" id="IPR000555">
    <property type="entry name" value="JAMM/MPN+_dom"/>
</dbReference>
<evidence type="ECO:0000256" key="9">
    <source>
        <dbReference type="SAM" id="MobiDB-lite"/>
    </source>
</evidence>
<comment type="cofactor">
    <cofactor evidence="1">
        <name>Zn(2+)</name>
        <dbReference type="ChEBI" id="CHEBI:29105"/>
    </cofactor>
</comment>
<evidence type="ECO:0000256" key="1">
    <source>
        <dbReference type="ARBA" id="ARBA00001947"/>
    </source>
</evidence>
<dbReference type="GO" id="GO:0070536">
    <property type="term" value="P:protein K63-linked deubiquitination"/>
    <property type="evidence" value="ECO:0007669"/>
    <property type="project" value="InterPro"/>
</dbReference>
<feature type="region of interest" description="Disordered" evidence="9">
    <location>
        <begin position="37"/>
        <end position="66"/>
    </location>
</feature>
<keyword evidence="3" id="KW-0645">Protease</keyword>
<keyword evidence="7" id="KW-0862">Zinc</keyword>
<feature type="domain" description="MPN" evidence="10">
    <location>
        <begin position="1221"/>
        <end position="1350"/>
    </location>
</feature>
<evidence type="ECO:0000256" key="5">
    <source>
        <dbReference type="ARBA" id="ARBA00022786"/>
    </source>
</evidence>
<dbReference type="PANTHER" id="PTHR12947">
    <property type="entry name" value="AMSH-LIKE PROTEASE"/>
    <property type="match status" value="1"/>
</dbReference>
<dbReference type="GO" id="GO:0061578">
    <property type="term" value="F:K63-linked deubiquitinase activity"/>
    <property type="evidence" value="ECO:0007669"/>
    <property type="project" value="InterPro"/>
</dbReference>
<dbReference type="Gene3D" id="3.40.140.10">
    <property type="entry name" value="Cytidine Deaminase, domain 2"/>
    <property type="match status" value="1"/>
</dbReference>
<feature type="compositionally biased region" description="Basic and acidic residues" evidence="9">
    <location>
        <begin position="37"/>
        <end position="57"/>
    </location>
</feature>
<dbReference type="EMBL" id="CADEBD010000308">
    <property type="protein sequence ID" value="CAB3239073.1"/>
    <property type="molecule type" value="Genomic_DNA"/>
</dbReference>
<dbReference type="GO" id="GO:0046872">
    <property type="term" value="F:metal ion binding"/>
    <property type="evidence" value="ECO:0007669"/>
    <property type="project" value="UniProtKB-KW"/>
</dbReference>
<evidence type="ECO:0000313" key="12">
    <source>
        <dbReference type="Proteomes" id="UP000494256"/>
    </source>
</evidence>
<evidence type="ECO:0000256" key="2">
    <source>
        <dbReference type="ARBA" id="ARBA00010981"/>
    </source>
</evidence>
<feature type="region of interest" description="Disordered" evidence="9">
    <location>
        <begin position="872"/>
        <end position="897"/>
    </location>
</feature>
<dbReference type="GO" id="GO:0140492">
    <property type="term" value="F:metal-dependent deubiquitinase activity"/>
    <property type="evidence" value="ECO:0007669"/>
    <property type="project" value="InterPro"/>
</dbReference>
<dbReference type="Pfam" id="PF01398">
    <property type="entry name" value="JAB"/>
    <property type="match status" value="1"/>
</dbReference>
<dbReference type="FunFam" id="3.40.140.10:FF:000010">
    <property type="entry name" value="AMSH-like protease isoform X1"/>
    <property type="match status" value="1"/>
</dbReference>
<dbReference type="CDD" id="cd22265">
    <property type="entry name" value="UDM1_RNF168"/>
    <property type="match status" value="1"/>
</dbReference>
<dbReference type="InterPro" id="IPR044098">
    <property type="entry name" value="STAMBP/STALP-like_MPN"/>
</dbReference>
<sequence>MNLHGLRILDFKTSHSKTVGDGALRKEPNVLVCENEENQKIDNKETSDLREADDQNVSHKTHKTASRKYSFLQRRTSSEIFKNPLQTKVKDQSPKNNSCEDLKVKFKNDKVNQHSRFNFFNKDSILNLHLKGGDIRRNKKRNKQEYDTTVLFDSVSRNKTSTKKPVKNEGMKQRKKNKLLDDTFGFLKNKRSITSCYRQNNKFMNLDQCLVGLKQFKKRKVNNTRVPSVFGGRSRHKNKVTKQCTCVHNPLKILSYESSGYSNIVTPNVHISDGNLGGKGAQEFKTGPGYKAPDNKTPSRNQKFPKVKSAFRNKAAKKKGSAAECKCPPSNYWEKQLESKIQMKKDAFVSVSSASLEPKIYCGCDAAVATDKSKLTTRKRSKTDYKCCQMKRNTPRVVADSCEPDENPQSHNFNTIKKGRLEELVKEERNTFFTDFINDMVDFRVGQTKHRFPVQCMKYICLGLLVIVWSPCLLALFLGRVIMCPQRISCSLGGPQLMKQMQTNSNCTWNGKNKRSLNEIHRKEIPMNTPVNYVKCLPAACIKANLPTHSAAKIFKKFQDKSLPTECQQKKMHAHSLSKAKRKCLVTRDERPQESSNILMNYLRNRFPTSECPRSQKSNQRQKKFMSSVASWCTRTVASFSNVVSVVKLIGFRLPTGTRTSFIPSLNTTQRNRCSLYYGNGRGWIVKPQVIQNMRCEYSSDLRLSSSSKDCILKPKSKISFSEQPDCPSDCVYNRTRTSKVDPDSHFSTVLFGNYKTTNQQLPACSTSHFQAKILSENPDKRRSSPSFSKLLYHDPISLPDCGDITPKNVCNSSNLMLSAQNTSKISKTPTPCGSQCIKGPVKCKCPKKKKPKCSKTCIKRQKRIKRLRKKSCKKLRKQKKKEYKKKMKAQRKKEKRCIARRKKCLKAKKRKRKLLLKKKRKEEKMRRKKAKLMAKRKLTCAKKRKLAKKERKKSMKEHKATSKTVLYARNLKLRNIASINKMQADEKRTKSTIDLASLEPNARVKQLATYGAMVDVDANVPPRRYYRSGLEMVRMANVYLAEGSLENAYILYMKFMTLFLEKIRKHPEYASVPAQVKAVNQAKLKEVMPKAEKLKQKLLDQYAKEHIVYKEHEEKRQKAEEERRKQERDDAKLAQLLQADENKGKDGATGPHLLHTDQWAVTPSAPAVDGVLYPDDFAAETPRAPAHFYEPVPPLILPSRPQLANESVDSLYGGQLRLRTVLVPSALLTKFLRLAANNTARSIETCGILAGILERNQLKITHVVVPKQTGTSDSCSTNNEEEIFHYQDQHNLITLGWIHTHPTQTAFLSSVDLHTQCSYQLMMPEAIAIVCAPKYNETGYFSLTPDYGMQFITNCRQSGFHPHPNDPPLFHTCQHIRVDDVAPVEVVDLRNR</sequence>
<dbReference type="OrthoDB" id="1658288at2759"/>
<proteinExistence type="inferred from homology"/>
<keyword evidence="6" id="KW-0378">Hydrolase</keyword>
<name>A0A8S1A0T0_ARCPL</name>
<dbReference type="Pfam" id="PF08969">
    <property type="entry name" value="USP8_dimer"/>
    <property type="match status" value="1"/>
</dbReference>
<dbReference type="Proteomes" id="UP000494256">
    <property type="component" value="Unassembled WGS sequence"/>
</dbReference>
<dbReference type="Gene3D" id="1.20.58.80">
    <property type="entry name" value="Phosphotransferase system, lactose/cellobiose-type IIA subunit"/>
    <property type="match status" value="1"/>
</dbReference>
<evidence type="ECO:0000256" key="4">
    <source>
        <dbReference type="ARBA" id="ARBA00022723"/>
    </source>
</evidence>
<feature type="region of interest" description="Disordered" evidence="9">
    <location>
        <begin position="1112"/>
        <end position="1131"/>
    </location>
</feature>
<dbReference type="GO" id="GO:0006508">
    <property type="term" value="P:proteolysis"/>
    <property type="evidence" value="ECO:0007669"/>
    <property type="project" value="UniProtKB-KW"/>
</dbReference>
<reference evidence="11 12" key="1">
    <citation type="submission" date="2020-04" db="EMBL/GenBank/DDBJ databases">
        <authorList>
            <person name="Wallbank WR R."/>
            <person name="Pardo Diaz C."/>
            <person name="Kozak K."/>
            <person name="Martin S."/>
            <person name="Jiggins C."/>
            <person name="Moest M."/>
            <person name="Warren A I."/>
            <person name="Byers J.R.P. K."/>
            <person name="Montejo-Kovacevich G."/>
            <person name="Yen C E."/>
        </authorList>
    </citation>
    <scope>NUCLEOTIDE SEQUENCE [LARGE SCALE GENOMIC DNA]</scope>
</reference>
<evidence type="ECO:0000256" key="3">
    <source>
        <dbReference type="ARBA" id="ARBA00022670"/>
    </source>
</evidence>
<dbReference type="GO" id="GO:0016020">
    <property type="term" value="C:membrane"/>
    <property type="evidence" value="ECO:0007669"/>
    <property type="project" value="TreeGrafter"/>
</dbReference>
<dbReference type="InterPro" id="IPR037518">
    <property type="entry name" value="MPN"/>
</dbReference>
<evidence type="ECO:0000313" key="11">
    <source>
        <dbReference type="EMBL" id="CAB3239073.1"/>
    </source>
</evidence>
<protein>
    <recommendedName>
        <fullName evidence="10">MPN domain-containing protein</fullName>
    </recommendedName>
</protein>
<dbReference type="InterPro" id="IPR015063">
    <property type="entry name" value="USP8_dimer"/>
</dbReference>
<dbReference type="SUPFAM" id="SSF140856">
    <property type="entry name" value="USP8 N-terminal domain-like"/>
    <property type="match status" value="1"/>
</dbReference>
<accession>A0A8S1A0T0</accession>
<evidence type="ECO:0000256" key="8">
    <source>
        <dbReference type="ARBA" id="ARBA00023049"/>
    </source>
</evidence>
<dbReference type="SMART" id="SM00232">
    <property type="entry name" value="JAB_MPN"/>
    <property type="match status" value="1"/>
</dbReference>
<comment type="similarity">
    <text evidence="2">Belongs to the peptidase M67C family.</text>
</comment>
<keyword evidence="4" id="KW-0479">Metal-binding</keyword>
<comment type="caution">
    <text evidence="11">The sequence shown here is derived from an EMBL/GenBank/DDBJ whole genome shotgun (WGS) entry which is preliminary data.</text>
</comment>
<keyword evidence="5" id="KW-0833">Ubl conjugation pathway</keyword>
<dbReference type="PROSITE" id="PS50249">
    <property type="entry name" value="MPN"/>
    <property type="match status" value="1"/>
</dbReference>
<dbReference type="SUPFAM" id="SSF102712">
    <property type="entry name" value="JAB1/MPN domain"/>
    <property type="match status" value="1"/>
</dbReference>
<dbReference type="GO" id="GO:0005768">
    <property type="term" value="C:endosome"/>
    <property type="evidence" value="ECO:0007669"/>
    <property type="project" value="TreeGrafter"/>
</dbReference>
<organism evidence="11 12">
    <name type="scientific">Arctia plantaginis</name>
    <name type="common">Wood tiger moth</name>
    <name type="synonym">Phalaena plantaginis</name>
    <dbReference type="NCBI Taxonomy" id="874455"/>
    <lineage>
        <taxon>Eukaryota</taxon>
        <taxon>Metazoa</taxon>
        <taxon>Ecdysozoa</taxon>
        <taxon>Arthropoda</taxon>
        <taxon>Hexapoda</taxon>
        <taxon>Insecta</taxon>
        <taxon>Pterygota</taxon>
        <taxon>Neoptera</taxon>
        <taxon>Endopterygota</taxon>
        <taxon>Lepidoptera</taxon>
        <taxon>Glossata</taxon>
        <taxon>Ditrysia</taxon>
        <taxon>Noctuoidea</taxon>
        <taxon>Erebidae</taxon>
        <taxon>Arctiinae</taxon>
        <taxon>Arctia</taxon>
    </lineage>
</organism>
<dbReference type="PANTHER" id="PTHR12947:SF13">
    <property type="entry name" value="FI19924P1"/>
    <property type="match status" value="1"/>
</dbReference>